<dbReference type="PROSITE" id="PS50215">
    <property type="entry name" value="ADAM_MEPRO"/>
    <property type="match status" value="1"/>
</dbReference>
<comment type="caution">
    <text evidence="5">Lacks conserved residue(s) required for the propagation of feature annotation.</text>
</comment>
<keyword evidence="1 8" id="KW-0645">Protease</keyword>
<keyword evidence="6" id="KW-0732">Signal</keyword>
<keyword evidence="5" id="KW-0479">Metal-binding</keyword>
<dbReference type="VEuPathDB" id="VectorBase:LOC119164531"/>
<feature type="signal peptide" evidence="6">
    <location>
        <begin position="1"/>
        <end position="27"/>
    </location>
</feature>
<keyword evidence="2" id="KW-0378">Hydrolase</keyword>
<dbReference type="GO" id="GO:0004222">
    <property type="term" value="F:metalloendopeptidase activity"/>
    <property type="evidence" value="ECO:0007669"/>
    <property type="project" value="InterPro"/>
</dbReference>
<reference evidence="8" key="1">
    <citation type="submission" date="2019-09" db="EMBL/GenBank/DDBJ databases">
        <title>Organ-specific transcriptomic study of the physiology of the cattle tick, Rhipicephalus microplus.</title>
        <authorList>
            <person name="Tirloni L."/>
            <person name="Braz G."/>
            <person name="Gandara A.C.P."/>
            <person name="Sabadin G.A."/>
            <person name="da Silva R.M."/>
            <person name="Guizzo M.G."/>
            <person name="Machado J.A."/>
            <person name="Costa E.P."/>
            <person name="Gomes H.F."/>
            <person name="Moraes J."/>
            <person name="Mota M.B.S."/>
            <person name="Mesquita R.D."/>
            <person name="Alvarenga P.H."/>
            <person name="Alves F."/>
            <person name="Seixas A."/>
            <person name="da Fonseca R.N."/>
            <person name="Fogaca A."/>
            <person name="Logullo C."/>
            <person name="Tanaka A."/>
            <person name="Daffre S."/>
            <person name="Termignoni C."/>
            <person name="Vaz I.S.Jr."/>
            <person name="Oliveira P.L."/>
            <person name="Ribeiro J.M."/>
        </authorList>
    </citation>
    <scope>NUCLEOTIDE SEQUENCE</scope>
    <source>
        <strain evidence="8">Porto Alegre</strain>
    </source>
</reference>
<feature type="binding site" evidence="5">
    <location>
        <position position="339"/>
    </location>
    <ligand>
        <name>Zn(2+)</name>
        <dbReference type="ChEBI" id="CHEBI:29105"/>
        <note>catalytic</note>
    </ligand>
</feature>
<feature type="binding site" evidence="5">
    <location>
        <position position="349"/>
    </location>
    <ligand>
        <name>Zn(2+)</name>
        <dbReference type="ChEBI" id="CHEBI:29105"/>
        <note>catalytic</note>
    </ligand>
</feature>
<evidence type="ECO:0000256" key="6">
    <source>
        <dbReference type="SAM" id="SignalP"/>
    </source>
</evidence>
<evidence type="ECO:0000256" key="1">
    <source>
        <dbReference type="ARBA" id="ARBA00022670"/>
    </source>
</evidence>
<dbReference type="PANTHER" id="PTHR11905:SF159">
    <property type="entry name" value="ADAM METALLOPROTEASE"/>
    <property type="match status" value="1"/>
</dbReference>
<feature type="active site" evidence="5">
    <location>
        <position position="340"/>
    </location>
</feature>
<accession>A0A6M2D549</accession>
<dbReference type="InterPro" id="IPR001590">
    <property type="entry name" value="Peptidase_M12B"/>
</dbReference>
<dbReference type="GO" id="GO:0046872">
    <property type="term" value="F:metal ion binding"/>
    <property type="evidence" value="ECO:0007669"/>
    <property type="project" value="UniProtKB-KW"/>
</dbReference>
<dbReference type="GO" id="GO:0006509">
    <property type="term" value="P:membrane protein ectodomain proteolysis"/>
    <property type="evidence" value="ECO:0007669"/>
    <property type="project" value="TreeGrafter"/>
</dbReference>
<evidence type="ECO:0000313" key="8">
    <source>
        <dbReference type="EMBL" id="NOV41293.1"/>
    </source>
</evidence>
<evidence type="ECO:0000256" key="4">
    <source>
        <dbReference type="ARBA" id="ARBA00023049"/>
    </source>
</evidence>
<evidence type="ECO:0000256" key="2">
    <source>
        <dbReference type="ARBA" id="ARBA00022801"/>
    </source>
</evidence>
<feature type="domain" description="Peptidase M12B" evidence="7">
    <location>
        <begin position="285"/>
        <end position="411"/>
    </location>
</feature>
<organism evidence="8">
    <name type="scientific">Rhipicephalus microplus</name>
    <name type="common">Cattle tick</name>
    <name type="synonym">Boophilus microplus</name>
    <dbReference type="NCBI Taxonomy" id="6941"/>
    <lineage>
        <taxon>Eukaryota</taxon>
        <taxon>Metazoa</taxon>
        <taxon>Ecdysozoa</taxon>
        <taxon>Arthropoda</taxon>
        <taxon>Chelicerata</taxon>
        <taxon>Arachnida</taxon>
        <taxon>Acari</taxon>
        <taxon>Parasitiformes</taxon>
        <taxon>Ixodida</taxon>
        <taxon>Ixodoidea</taxon>
        <taxon>Ixodidae</taxon>
        <taxon>Rhipicephalinae</taxon>
        <taxon>Rhipicephalus</taxon>
        <taxon>Boophilus</taxon>
    </lineage>
</organism>
<keyword evidence="4 8" id="KW-0482">Metalloprotease</keyword>
<dbReference type="SUPFAM" id="SSF55486">
    <property type="entry name" value="Metalloproteases ('zincins'), catalytic domain"/>
    <property type="match status" value="1"/>
</dbReference>
<dbReference type="Pfam" id="PF13688">
    <property type="entry name" value="Reprolysin_5"/>
    <property type="match status" value="1"/>
</dbReference>
<feature type="binding site" evidence="5">
    <location>
        <position position="343"/>
    </location>
    <ligand>
        <name>Zn(2+)</name>
        <dbReference type="ChEBI" id="CHEBI:29105"/>
        <note>catalytic</note>
    </ligand>
</feature>
<evidence type="ECO:0000256" key="3">
    <source>
        <dbReference type="ARBA" id="ARBA00022833"/>
    </source>
</evidence>
<proteinExistence type="predicted"/>
<dbReference type="OrthoDB" id="6509289at2759"/>
<name>A0A6M2D549_RHIMP</name>
<dbReference type="EMBL" id="GHWJ01008556">
    <property type="protein sequence ID" value="NOV41293.1"/>
    <property type="molecule type" value="Transcribed_RNA"/>
</dbReference>
<evidence type="ECO:0000259" key="7">
    <source>
        <dbReference type="PROSITE" id="PS50215"/>
    </source>
</evidence>
<protein>
    <submittedName>
        <fullName evidence="8">Putative tick metalloprotease salivary gland overexpressed</fullName>
    </submittedName>
</protein>
<evidence type="ECO:0000256" key="5">
    <source>
        <dbReference type="PROSITE-ProRule" id="PRU00276"/>
    </source>
</evidence>
<dbReference type="InterPro" id="IPR024079">
    <property type="entry name" value="MetalloPept_cat_dom_sf"/>
</dbReference>
<sequence length="532" mass="59318">MGFPRKELGITGTVLFALLWTTPHAETRVYPRLIEGRADDGDLLLNIHTGLTLHLRKSSILARDFFLTSASGIETHSIILNGSELERDLYHDTEQRSSIIVRRKENGVEVRGILNDQLRITPAVLSQRSDEGLIPHDVFTVEERSSTPANSSGLSTNDTCAKDHTKSAVKTSISNCTSEFVVEMCVVAGPTYWSVFNKTEDLVTYVATGMNAANFWFTDMEKPAVKLQINRIIQYENDSIAGRNICGPTLYELNNHNTCAADILDALNATVDLKNECGLEGCDLLLQLTRGNLAMEINGTCINRKVEGVTHLGGACTNYSAAVVEDEPPLYSGVSTMAHEIAHALGASHDDENLTLPIEGYPDALNCSWNDGYLMSTAPHGKNMYKLSNCSMAQIKVFVCALQKTCIQVHTEASYSNKFYPGQNMTAETFCQKKHPEHPDVEPQNGSDYQQCKIQCCWKLNFDIIQDREFISGDSSAYEDDYNYGDPKECHEHNLLEAMSCGENKTCWRGVCGEHNWTKIYEMYHTDRTFQT</sequence>
<dbReference type="AlphaFoldDB" id="A0A6M2D549"/>
<dbReference type="Gene3D" id="3.40.390.10">
    <property type="entry name" value="Collagenase (Catalytic Domain)"/>
    <property type="match status" value="1"/>
</dbReference>
<dbReference type="PANTHER" id="PTHR11905">
    <property type="entry name" value="ADAM A DISINTEGRIN AND METALLOPROTEASE DOMAIN"/>
    <property type="match status" value="1"/>
</dbReference>
<feature type="chain" id="PRO_5026794064" evidence="6">
    <location>
        <begin position="28"/>
        <end position="532"/>
    </location>
</feature>
<keyword evidence="3 5" id="KW-0862">Zinc</keyword>